<dbReference type="AlphaFoldDB" id="A0A8H7Y8Q0"/>
<dbReference type="EMBL" id="JAFIQS010000002">
    <property type="protein sequence ID" value="KAG5172964.1"/>
    <property type="molecule type" value="Genomic_DNA"/>
</dbReference>
<dbReference type="SUPFAM" id="SSF57716">
    <property type="entry name" value="Glucocorticoid receptor-like (DNA-binding domain)"/>
    <property type="match status" value="1"/>
</dbReference>
<sequence length="73" mass="7821">MVIVAKEQAAPTEVYKRVPAKTTPYSVCMGCNGSIQGRACVHPGKATWHSDCYDENETQSGKQTVSAAFAKVS</sequence>
<reference evidence="1" key="1">
    <citation type="submission" date="2021-02" db="EMBL/GenBank/DDBJ databases">
        <title>Psilocybe cubensis genome.</title>
        <authorList>
            <person name="Mckernan K.J."/>
            <person name="Crawford S."/>
            <person name="Trippe A."/>
            <person name="Kane L.T."/>
            <person name="Mclaughlin S."/>
        </authorList>
    </citation>
    <scope>NUCLEOTIDE SEQUENCE [LARGE SCALE GENOMIC DNA]</scope>
    <source>
        <strain evidence="1">MGC-MH-2018</strain>
    </source>
</reference>
<organism evidence="1">
    <name type="scientific">Psilocybe cubensis</name>
    <name type="common">Psychedelic mushroom</name>
    <name type="synonym">Stropharia cubensis</name>
    <dbReference type="NCBI Taxonomy" id="181762"/>
    <lineage>
        <taxon>Eukaryota</taxon>
        <taxon>Fungi</taxon>
        <taxon>Dikarya</taxon>
        <taxon>Basidiomycota</taxon>
        <taxon>Agaricomycotina</taxon>
        <taxon>Agaricomycetes</taxon>
        <taxon>Agaricomycetidae</taxon>
        <taxon>Agaricales</taxon>
        <taxon>Agaricineae</taxon>
        <taxon>Strophariaceae</taxon>
        <taxon>Psilocybe</taxon>
    </lineage>
</organism>
<protein>
    <submittedName>
        <fullName evidence="1">Uncharacterized protein</fullName>
    </submittedName>
</protein>
<comment type="caution">
    <text evidence="1">The sequence shown here is derived from an EMBL/GenBank/DDBJ whole genome shotgun (WGS) entry which is preliminary data.</text>
</comment>
<accession>A0A8H7Y8Q0</accession>
<gene>
    <name evidence="1" type="ORF">JR316_002469</name>
</gene>
<evidence type="ECO:0000313" key="1">
    <source>
        <dbReference type="EMBL" id="KAG5172964.1"/>
    </source>
</evidence>
<proteinExistence type="predicted"/>
<name>A0A8H7Y8Q0_PSICU</name>